<feature type="compositionally biased region" description="Low complexity" evidence="4">
    <location>
        <begin position="1"/>
        <end position="32"/>
    </location>
</feature>
<feature type="region of interest" description="Disordered" evidence="4">
    <location>
        <begin position="1"/>
        <end position="34"/>
    </location>
</feature>
<name>A0ABX1K1E9_9CELL</name>
<evidence type="ECO:0000256" key="4">
    <source>
        <dbReference type="SAM" id="MobiDB-lite"/>
    </source>
</evidence>
<evidence type="ECO:0000256" key="1">
    <source>
        <dbReference type="ARBA" id="ARBA00023015"/>
    </source>
</evidence>
<dbReference type="Proteomes" id="UP000777774">
    <property type="component" value="Unassembled WGS sequence"/>
</dbReference>
<evidence type="ECO:0000313" key="6">
    <source>
        <dbReference type="EMBL" id="NKY39979.1"/>
    </source>
</evidence>
<organism evidence="6 7">
    <name type="scientific">Cellulomonas septica</name>
    <dbReference type="NCBI Taxonomy" id="285080"/>
    <lineage>
        <taxon>Bacteria</taxon>
        <taxon>Bacillati</taxon>
        <taxon>Actinomycetota</taxon>
        <taxon>Actinomycetes</taxon>
        <taxon>Micrococcales</taxon>
        <taxon>Cellulomonadaceae</taxon>
        <taxon>Cellulomonas</taxon>
    </lineage>
</organism>
<dbReference type="PANTHER" id="PTHR43537:SF24">
    <property type="entry name" value="GLUCONATE OPERON TRANSCRIPTIONAL REPRESSOR"/>
    <property type="match status" value="1"/>
</dbReference>
<evidence type="ECO:0000313" key="7">
    <source>
        <dbReference type="Proteomes" id="UP000777774"/>
    </source>
</evidence>
<dbReference type="PANTHER" id="PTHR43537">
    <property type="entry name" value="TRANSCRIPTIONAL REGULATOR, GNTR FAMILY"/>
    <property type="match status" value="1"/>
</dbReference>
<reference evidence="6 7" key="1">
    <citation type="submission" date="2020-04" db="EMBL/GenBank/DDBJ databases">
        <title>MicrobeNet Type strains.</title>
        <authorList>
            <person name="Nicholson A.C."/>
        </authorList>
    </citation>
    <scope>NUCLEOTIDE SEQUENCE [LARGE SCALE GENOMIC DNA]</scope>
    <source>
        <strain evidence="6 7">ATCC BAA-787</strain>
    </source>
</reference>
<sequence length="256" mass="27721">MNASPAGRAATAGRPAPVAPGGTPAEAPAGTGKSQHAYRWLRERIAGEVYAPGHRLVLGTIADELDMSVVPVREAIRRLEAEGLVTFERHVGARVSLIDDTQYRHSMETLAMLEGAATALAAPHLTAEHVAQARRVNRRLVEQLDEFDPRVFTSLNHRFHAVLFAACPNPRLLALVDAEWARLGHLRDSTFAFVPDRARESVREHEALLDLIASGASPADVERAARAHRSATLAAYLAREHPDEAPASTGATPPER</sequence>
<gene>
    <name evidence="6" type="ORF">HGA02_10675</name>
</gene>
<dbReference type="InterPro" id="IPR008920">
    <property type="entry name" value="TF_FadR/GntR_C"/>
</dbReference>
<evidence type="ECO:0000256" key="3">
    <source>
        <dbReference type="ARBA" id="ARBA00023163"/>
    </source>
</evidence>
<keyword evidence="7" id="KW-1185">Reference proteome</keyword>
<feature type="domain" description="HTH gntR-type" evidence="5">
    <location>
        <begin position="31"/>
        <end position="98"/>
    </location>
</feature>
<evidence type="ECO:0000259" key="5">
    <source>
        <dbReference type="PROSITE" id="PS50949"/>
    </source>
</evidence>
<dbReference type="Pfam" id="PF00392">
    <property type="entry name" value="GntR"/>
    <property type="match status" value="1"/>
</dbReference>
<proteinExistence type="predicted"/>
<dbReference type="SUPFAM" id="SSF48008">
    <property type="entry name" value="GntR ligand-binding domain-like"/>
    <property type="match status" value="1"/>
</dbReference>
<dbReference type="InterPro" id="IPR000524">
    <property type="entry name" value="Tscrpt_reg_HTH_GntR"/>
</dbReference>
<dbReference type="InterPro" id="IPR036390">
    <property type="entry name" value="WH_DNA-bd_sf"/>
</dbReference>
<keyword evidence="2" id="KW-0238">DNA-binding</keyword>
<keyword evidence="3" id="KW-0804">Transcription</keyword>
<dbReference type="Gene3D" id="1.20.120.530">
    <property type="entry name" value="GntR ligand-binding domain-like"/>
    <property type="match status" value="1"/>
</dbReference>
<protein>
    <submittedName>
        <fullName evidence="6">GntR family transcriptional regulator</fullName>
    </submittedName>
</protein>
<dbReference type="InterPro" id="IPR011711">
    <property type="entry name" value="GntR_C"/>
</dbReference>
<feature type="region of interest" description="Disordered" evidence="4">
    <location>
        <begin position="235"/>
        <end position="256"/>
    </location>
</feature>
<dbReference type="SMART" id="SM00895">
    <property type="entry name" value="FCD"/>
    <property type="match status" value="1"/>
</dbReference>
<comment type="caution">
    <text evidence="6">The sequence shown here is derived from an EMBL/GenBank/DDBJ whole genome shotgun (WGS) entry which is preliminary data.</text>
</comment>
<dbReference type="Pfam" id="PF07729">
    <property type="entry name" value="FCD"/>
    <property type="match status" value="1"/>
</dbReference>
<dbReference type="PROSITE" id="PS50949">
    <property type="entry name" value="HTH_GNTR"/>
    <property type="match status" value="1"/>
</dbReference>
<dbReference type="EMBL" id="JAAXOY010000245">
    <property type="protein sequence ID" value="NKY39979.1"/>
    <property type="molecule type" value="Genomic_DNA"/>
</dbReference>
<dbReference type="InterPro" id="IPR036388">
    <property type="entry name" value="WH-like_DNA-bd_sf"/>
</dbReference>
<accession>A0ABX1K1E9</accession>
<keyword evidence="1" id="KW-0805">Transcription regulation</keyword>
<dbReference type="SMART" id="SM00345">
    <property type="entry name" value="HTH_GNTR"/>
    <property type="match status" value="1"/>
</dbReference>
<dbReference type="SUPFAM" id="SSF46785">
    <property type="entry name" value="Winged helix' DNA-binding domain"/>
    <property type="match status" value="1"/>
</dbReference>
<dbReference type="Gene3D" id="1.10.10.10">
    <property type="entry name" value="Winged helix-like DNA-binding domain superfamily/Winged helix DNA-binding domain"/>
    <property type="match status" value="1"/>
</dbReference>
<dbReference type="CDD" id="cd07377">
    <property type="entry name" value="WHTH_GntR"/>
    <property type="match status" value="1"/>
</dbReference>
<evidence type="ECO:0000256" key="2">
    <source>
        <dbReference type="ARBA" id="ARBA00023125"/>
    </source>
</evidence>